<dbReference type="RefSeq" id="WP_152714214.1">
    <property type="nucleotide sequence ID" value="NZ_VOSJ01000116.1"/>
</dbReference>
<evidence type="ECO:0000313" key="2">
    <source>
        <dbReference type="EMBL" id="MPR27906.1"/>
    </source>
</evidence>
<protein>
    <submittedName>
        <fullName evidence="2">Uncharacterized protein</fullName>
    </submittedName>
</protein>
<evidence type="ECO:0000256" key="1">
    <source>
        <dbReference type="SAM" id="MobiDB-lite"/>
    </source>
</evidence>
<organism evidence="2 3">
    <name type="scientific">Microvirga tunisiensis</name>
    <dbReference type="NCBI Taxonomy" id="2108360"/>
    <lineage>
        <taxon>Bacteria</taxon>
        <taxon>Pseudomonadati</taxon>
        <taxon>Pseudomonadota</taxon>
        <taxon>Alphaproteobacteria</taxon>
        <taxon>Hyphomicrobiales</taxon>
        <taxon>Methylobacteriaceae</taxon>
        <taxon>Microvirga</taxon>
    </lineage>
</organism>
<dbReference type="EMBL" id="VOSK01000113">
    <property type="protein sequence ID" value="MPR27906.1"/>
    <property type="molecule type" value="Genomic_DNA"/>
</dbReference>
<dbReference type="Proteomes" id="UP000403266">
    <property type="component" value="Unassembled WGS sequence"/>
</dbReference>
<sequence>MAELPLPTFKKTPRPSLSVDEILAKGREAAAATGQIITGDTPHPVEHPAPERAAPPSPLPTGPVEQERQEPVASPAANTGASSGRRPKRSKPTARIGDDKGRVVWQTQIRPDFLLQVRTLALHRNVSPYDVLDDALTAYLRDHAAK</sequence>
<accession>A0A5N7MV19</accession>
<proteinExistence type="predicted"/>
<feature type="region of interest" description="Disordered" evidence="1">
    <location>
        <begin position="29"/>
        <end position="100"/>
    </location>
</feature>
<reference evidence="2 3" key="1">
    <citation type="journal article" date="2019" name="Syst. Appl. Microbiol.">
        <title>Microvirga tunisiensis sp. nov., a root nodule symbiotic bacterium isolated from Lupinus micranthus and L. luteus grown in Northern Tunisia.</title>
        <authorList>
            <person name="Msaddak A."/>
            <person name="Rejili M."/>
            <person name="Duran D."/>
            <person name="Mars M."/>
            <person name="Palacios J.M."/>
            <person name="Ruiz-Argueso T."/>
            <person name="Rey L."/>
            <person name="Imperial J."/>
        </authorList>
    </citation>
    <scope>NUCLEOTIDE SEQUENCE [LARGE SCALE GENOMIC DNA]</scope>
    <source>
        <strain evidence="2 3">Lmie10</strain>
    </source>
</reference>
<gene>
    <name evidence="2" type="ORF">FS320_22740</name>
</gene>
<comment type="caution">
    <text evidence="2">The sequence shown here is derived from an EMBL/GenBank/DDBJ whole genome shotgun (WGS) entry which is preliminary data.</text>
</comment>
<evidence type="ECO:0000313" key="3">
    <source>
        <dbReference type="Proteomes" id="UP000403266"/>
    </source>
</evidence>
<dbReference type="AlphaFoldDB" id="A0A5N7MV19"/>
<keyword evidence="3" id="KW-1185">Reference proteome</keyword>
<name>A0A5N7MV19_9HYPH</name>